<name>A0A2T9YD99_9FUNG</name>
<proteinExistence type="predicted"/>
<comment type="caution">
    <text evidence="1">The sequence shown here is derived from an EMBL/GenBank/DDBJ whole genome shotgun (WGS) entry which is preliminary data.</text>
</comment>
<organism evidence="1 2">
    <name type="scientific">Smittium simulii</name>
    <dbReference type="NCBI Taxonomy" id="133385"/>
    <lineage>
        <taxon>Eukaryota</taxon>
        <taxon>Fungi</taxon>
        <taxon>Fungi incertae sedis</taxon>
        <taxon>Zoopagomycota</taxon>
        <taxon>Kickxellomycotina</taxon>
        <taxon>Harpellomycetes</taxon>
        <taxon>Harpellales</taxon>
        <taxon>Legeriomycetaceae</taxon>
        <taxon>Smittium</taxon>
    </lineage>
</organism>
<reference evidence="1 2" key="1">
    <citation type="journal article" date="2018" name="MBio">
        <title>Comparative Genomics Reveals the Core Gene Toolbox for the Fungus-Insect Symbiosis.</title>
        <authorList>
            <person name="Wang Y."/>
            <person name="Stata M."/>
            <person name="Wang W."/>
            <person name="Stajich J.E."/>
            <person name="White M.M."/>
            <person name="Moncalvo J.M."/>
        </authorList>
    </citation>
    <scope>NUCLEOTIDE SEQUENCE [LARGE SCALE GENOMIC DNA]</scope>
    <source>
        <strain evidence="1 2">SWE-8-4</strain>
    </source>
</reference>
<evidence type="ECO:0000313" key="1">
    <source>
        <dbReference type="EMBL" id="PVU90313.1"/>
    </source>
</evidence>
<dbReference type="InterPro" id="IPR052456">
    <property type="entry name" value="CTLH_complex_component"/>
</dbReference>
<sequence length="395" mass="44989">MAFLTYKTIEDKWEENYNSALDILSIYKTDKQKTDLEKKNLNNASALNLAHKNKKNSENLSASNKLYPKFEPYKKICADTSNKSIKETKSFDDQPLPRFAMEIVFSQKLCAQFMFGGNPNSSRNFVNKSCIDQKQDAFENNPRLCDLWSLKLNKPSVSTMIRKCTYLVRTLKYLHMCVDLLYKPLFGDVDSNHSETSNSNINNNESIFLSNTNNGKLYTFSDLPQNISSMNSAKTGMAMCANMGVKSNDTANNEFKTDLTLIDTAGSEYELKPVVKLLDYLKKNISVFVDFNDSSENEHYKSLVQVLYLSKEEFPNFLKSEFDIGISVNHYAFNFNPIALKPEITQTLSGSALDIIMKKARLDLFVKIQKFITDVDSQKTDDLGDMGIPYKSFKT</sequence>
<accession>A0A2T9YD99</accession>
<protein>
    <submittedName>
        <fullName evidence="1">Uncharacterized protein</fullName>
    </submittedName>
</protein>
<dbReference type="EMBL" id="MBFR01000265">
    <property type="protein sequence ID" value="PVU90313.1"/>
    <property type="molecule type" value="Genomic_DNA"/>
</dbReference>
<dbReference type="PANTHER" id="PTHR15526:SF5">
    <property type="entry name" value="MUSKELIN"/>
    <property type="match status" value="1"/>
</dbReference>
<dbReference type="STRING" id="133385.A0A2T9YD99"/>
<dbReference type="AlphaFoldDB" id="A0A2T9YD99"/>
<evidence type="ECO:0000313" key="2">
    <source>
        <dbReference type="Proteomes" id="UP000245383"/>
    </source>
</evidence>
<keyword evidence="2" id="KW-1185">Reference proteome</keyword>
<dbReference type="Proteomes" id="UP000245383">
    <property type="component" value="Unassembled WGS sequence"/>
</dbReference>
<dbReference type="GO" id="GO:0005737">
    <property type="term" value="C:cytoplasm"/>
    <property type="evidence" value="ECO:0007669"/>
    <property type="project" value="TreeGrafter"/>
</dbReference>
<gene>
    <name evidence="1" type="ORF">BB561_004934</name>
</gene>
<dbReference type="OrthoDB" id="10052615at2759"/>
<dbReference type="PANTHER" id="PTHR15526">
    <property type="entry name" value="MUSKELIN"/>
    <property type="match status" value="1"/>
</dbReference>